<dbReference type="AlphaFoldDB" id="A0A0E1NN51"/>
<reference evidence="1 2" key="1">
    <citation type="journal article" date="2006" name="J. Bacteriol.">
        <title>Complete genome sequence of Yersinia pestis strains Antiqua and Nepal516: evidence of gene reduction in an emerging pathogen.</title>
        <authorList>
            <person name="Chain P.S."/>
            <person name="Hu P."/>
            <person name="Malfatti S.A."/>
            <person name="Radnedge L."/>
            <person name="Larimer F."/>
            <person name="Vergez L.M."/>
            <person name="Worsham P."/>
            <person name="Chu M.C."/>
            <person name="Andersen G.L."/>
        </authorList>
    </citation>
    <scope>NUCLEOTIDE SEQUENCE [LARGE SCALE GENOMIC DNA]</scope>
    <source>
        <strain evidence="1 2">Antiqua</strain>
        <plasmid evidence="1 2">pCD</plasmid>
    </source>
</reference>
<proteinExistence type="predicted"/>
<sequence>MMADPLIPWLTEHGLVCHPHTLSGTPISLGSAFQLAGLKLAWRVEIEQRRVWIVLIQRVEQRRGLKNPFAALYMLANAARAVLGPDYYLYGNVDVLAGSSLSTQRLAHFYRRWTGAKELSTGWFSLKVSQVITLSNMKKRQNNGFA</sequence>
<evidence type="ECO:0000313" key="1">
    <source>
        <dbReference type="EMBL" id="ABG16273.1"/>
    </source>
</evidence>
<evidence type="ECO:0000313" key="2">
    <source>
        <dbReference type="Proteomes" id="UP000001971"/>
    </source>
</evidence>
<dbReference type="InterPro" id="IPR022797">
    <property type="entry name" value="LcrR/CesD2"/>
</dbReference>
<dbReference type="Pfam" id="PF09621">
    <property type="entry name" value="LcrR"/>
    <property type="match status" value="1"/>
</dbReference>
<dbReference type="KEGG" id="ypa:YPA_CD0029"/>
<dbReference type="EMBL" id="CP000311">
    <property type="protein sequence ID" value="ABG16273.1"/>
    <property type="molecule type" value="Genomic_DNA"/>
</dbReference>
<dbReference type="PATRIC" id="fig|360102.15.peg.4643"/>
<accession>A0A0E1NN51</accession>
<organism evidence="1 2">
    <name type="scientific">Yersinia pestis bv. Antiqua (strain Antiqua)</name>
    <dbReference type="NCBI Taxonomy" id="360102"/>
    <lineage>
        <taxon>Bacteria</taxon>
        <taxon>Pseudomonadati</taxon>
        <taxon>Pseudomonadota</taxon>
        <taxon>Gammaproteobacteria</taxon>
        <taxon>Enterobacterales</taxon>
        <taxon>Yersiniaceae</taxon>
        <taxon>Yersinia</taxon>
    </lineage>
</organism>
<gene>
    <name evidence="1" type="ordered locus">YPA_CD0029</name>
</gene>
<geneLocation type="plasmid" evidence="1 2">
    <name>pCD</name>
</geneLocation>
<protein>
    <submittedName>
        <fullName evidence="1">Low calcium response locus protein R</fullName>
    </submittedName>
</protein>
<name>A0A0E1NN51_YERPA</name>
<dbReference type="HOGENOM" id="CLU_1864306_0_0_6"/>
<dbReference type="Proteomes" id="UP000001971">
    <property type="component" value="Plasmid pCD"/>
</dbReference>
<keyword evidence="1" id="KW-0614">Plasmid</keyword>
<dbReference type="RefSeq" id="WP_002220918.1">
    <property type="nucleotide sequence ID" value="NC_008122.1"/>
</dbReference>
<dbReference type="InterPro" id="IPR013405">
    <property type="entry name" value="T3SS_LcrR"/>
</dbReference>
<dbReference type="NCBIfam" id="TIGR02572">
    <property type="entry name" value="LcrR"/>
    <property type="match status" value="1"/>
</dbReference>